<accession>A0A7W4Z9S1</accession>
<reference evidence="1 2" key="1">
    <citation type="submission" date="2020-08" db="EMBL/GenBank/DDBJ databases">
        <title>Genomic Encyclopedia of Type Strains, Phase III (KMG-III): the genomes of soil and plant-associated and newly described type strains.</title>
        <authorList>
            <person name="Whitman W."/>
        </authorList>
    </citation>
    <scope>NUCLEOTIDE SEQUENCE [LARGE SCALE GENOMIC DNA]</scope>
    <source>
        <strain evidence="1 2">CECT 8799</strain>
    </source>
</reference>
<evidence type="ECO:0000313" key="2">
    <source>
        <dbReference type="Proteomes" id="UP000535937"/>
    </source>
</evidence>
<dbReference type="AlphaFoldDB" id="A0A7W4Z9S1"/>
<sequence length="45" mass="4692">MPKCFASSCSECATGRCLALDSLGDASTLADSSVVEELIEHCANR</sequence>
<keyword evidence="2" id="KW-1185">Reference proteome</keyword>
<proteinExistence type="predicted"/>
<dbReference type="Proteomes" id="UP000535937">
    <property type="component" value="Unassembled WGS sequence"/>
</dbReference>
<gene>
    <name evidence="1" type="ORF">FHS09_001358</name>
</gene>
<evidence type="ECO:0000313" key="1">
    <source>
        <dbReference type="EMBL" id="MBB3060539.1"/>
    </source>
</evidence>
<comment type="caution">
    <text evidence="1">The sequence shown here is derived from an EMBL/GenBank/DDBJ whole genome shotgun (WGS) entry which is preliminary data.</text>
</comment>
<organism evidence="1 2">
    <name type="scientific">Microbulbifer rhizosphaerae</name>
    <dbReference type="NCBI Taxonomy" id="1562603"/>
    <lineage>
        <taxon>Bacteria</taxon>
        <taxon>Pseudomonadati</taxon>
        <taxon>Pseudomonadota</taxon>
        <taxon>Gammaproteobacteria</taxon>
        <taxon>Cellvibrionales</taxon>
        <taxon>Microbulbiferaceae</taxon>
        <taxon>Microbulbifer</taxon>
    </lineage>
</organism>
<dbReference type="EMBL" id="JACHWZ010000005">
    <property type="protein sequence ID" value="MBB3060539.1"/>
    <property type="molecule type" value="Genomic_DNA"/>
</dbReference>
<protein>
    <submittedName>
        <fullName evidence="1">Uncharacterized protein</fullName>
    </submittedName>
</protein>
<name>A0A7W4Z9S1_9GAMM</name>